<dbReference type="EMBL" id="UINC01154612">
    <property type="protein sequence ID" value="SVD49995.1"/>
    <property type="molecule type" value="Genomic_DNA"/>
</dbReference>
<sequence length="52" mass="5468">MTNLAVSRRKVLAGSAACTVAATAPFGSVFSEPLPKDTRASEKDFSSVQRNP</sequence>
<dbReference type="AlphaFoldDB" id="A0A382VVD1"/>
<evidence type="ECO:0000256" key="1">
    <source>
        <dbReference type="SAM" id="MobiDB-lite"/>
    </source>
</evidence>
<organism evidence="2">
    <name type="scientific">marine metagenome</name>
    <dbReference type="NCBI Taxonomy" id="408172"/>
    <lineage>
        <taxon>unclassified sequences</taxon>
        <taxon>metagenomes</taxon>
        <taxon>ecological metagenomes</taxon>
    </lineage>
</organism>
<name>A0A382VVD1_9ZZZZ</name>
<evidence type="ECO:0000313" key="2">
    <source>
        <dbReference type="EMBL" id="SVD49995.1"/>
    </source>
</evidence>
<proteinExistence type="predicted"/>
<feature type="compositionally biased region" description="Basic and acidic residues" evidence="1">
    <location>
        <begin position="34"/>
        <end position="45"/>
    </location>
</feature>
<feature type="region of interest" description="Disordered" evidence="1">
    <location>
        <begin position="31"/>
        <end position="52"/>
    </location>
</feature>
<protein>
    <submittedName>
        <fullName evidence="2">Uncharacterized protein</fullName>
    </submittedName>
</protein>
<feature type="non-terminal residue" evidence="2">
    <location>
        <position position="52"/>
    </location>
</feature>
<dbReference type="PROSITE" id="PS51318">
    <property type="entry name" value="TAT"/>
    <property type="match status" value="1"/>
</dbReference>
<accession>A0A382VVD1</accession>
<gene>
    <name evidence="2" type="ORF">METZ01_LOCUS402849</name>
</gene>
<reference evidence="2" key="1">
    <citation type="submission" date="2018-05" db="EMBL/GenBank/DDBJ databases">
        <authorList>
            <person name="Lanie J.A."/>
            <person name="Ng W.-L."/>
            <person name="Kazmierczak K.M."/>
            <person name="Andrzejewski T.M."/>
            <person name="Davidsen T.M."/>
            <person name="Wayne K.J."/>
            <person name="Tettelin H."/>
            <person name="Glass J.I."/>
            <person name="Rusch D."/>
            <person name="Podicherti R."/>
            <person name="Tsui H.-C.T."/>
            <person name="Winkler M.E."/>
        </authorList>
    </citation>
    <scope>NUCLEOTIDE SEQUENCE</scope>
</reference>
<dbReference type="InterPro" id="IPR006311">
    <property type="entry name" value="TAT_signal"/>
</dbReference>